<gene>
    <name evidence="2" type="ORF">VNO78_01825</name>
</gene>
<proteinExistence type="predicted"/>
<evidence type="ECO:0000256" key="1">
    <source>
        <dbReference type="SAM" id="Phobius"/>
    </source>
</evidence>
<dbReference type="AlphaFoldDB" id="A0AAN9T1Z2"/>
<keyword evidence="3" id="KW-1185">Reference proteome</keyword>
<keyword evidence="1" id="KW-1133">Transmembrane helix</keyword>
<dbReference type="Proteomes" id="UP001386955">
    <property type="component" value="Unassembled WGS sequence"/>
</dbReference>
<evidence type="ECO:0000313" key="3">
    <source>
        <dbReference type="Proteomes" id="UP001386955"/>
    </source>
</evidence>
<reference evidence="2 3" key="1">
    <citation type="submission" date="2024-01" db="EMBL/GenBank/DDBJ databases">
        <title>The genomes of 5 underutilized Papilionoideae crops provide insights into root nodulation and disease resistanc.</title>
        <authorList>
            <person name="Jiang F."/>
        </authorList>
    </citation>
    <scope>NUCLEOTIDE SEQUENCE [LARGE SCALE GENOMIC DNA]</scope>
    <source>
        <strain evidence="2">DUOXIRENSHENG_FW03</strain>
        <tissue evidence="2">Leaves</tissue>
    </source>
</reference>
<protein>
    <submittedName>
        <fullName evidence="2">Uncharacterized protein</fullName>
    </submittedName>
</protein>
<feature type="transmembrane region" description="Helical" evidence="1">
    <location>
        <begin position="28"/>
        <end position="48"/>
    </location>
</feature>
<keyword evidence="1" id="KW-0472">Membrane</keyword>
<accession>A0AAN9T1Z2</accession>
<name>A0AAN9T1Z2_PSOTE</name>
<comment type="caution">
    <text evidence="2">The sequence shown here is derived from an EMBL/GenBank/DDBJ whole genome shotgun (WGS) entry which is preliminary data.</text>
</comment>
<organism evidence="2 3">
    <name type="scientific">Psophocarpus tetragonolobus</name>
    <name type="common">Winged bean</name>
    <name type="synonym">Dolichos tetragonolobus</name>
    <dbReference type="NCBI Taxonomy" id="3891"/>
    <lineage>
        <taxon>Eukaryota</taxon>
        <taxon>Viridiplantae</taxon>
        <taxon>Streptophyta</taxon>
        <taxon>Embryophyta</taxon>
        <taxon>Tracheophyta</taxon>
        <taxon>Spermatophyta</taxon>
        <taxon>Magnoliopsida</taxon>
        <taxon>eudicotyledons</taxon>
        <taxon>Gunneridae</taxon>
        <taxon>Pentapetalae</taxon>
        <taxon>rosids</taxon>
        <taxon>fabids</taxon>
        <taxon>Fabales</taxon>
        <taxon>Fabaceae</taxon>
        <taxon>Papilionoideae</taxon>
        <taxon>50 kb inversion clade</taxon>
        <taxon>NPAAA clade</taxon>
        <taxon>indigoferoid/millettioid clade</taxon>
        <taxon>Phaseoleae</taxon>
        <taxon>Psophocarpus</taxon>
    </lineage>
</organism>
<dbReference type="EMBL" id="JAYMYS010000001">
    <property type="protein sequence ID" value="KAK7410758.1"/>
    <property type="molecule type" value="Genomic_DNA"/>
</dbReference>
<sequence length="76" mass="8627">MASSCKERILLLDFSNIWNLLKETCYKAFVLVTCCLFVIFGATAITSLPPLLPPYILPNNKVLKEYSILITSLFRN</sequence>
<evidence type="ECO:0000313" key="2">
    <source>
        <dbReference type="EMBL" id="KAK7410758.1"/>
    </source>
</evidence>
<keyword evidence="1" id="KW-0812">Transmembrane</keyword>